<dbReference type="EMBL" id="CZBM01000010">
    <property type="protein sequence ID" value="CUQ37886.1"/>
    <property type="molecule type" value="Genomic_DNA"/>
</dbReference>
<organism evidence="1 4">
    <name type="scientific">Parabacteroides distasonis</name>
    <dbReference type="NCBI Taxonomy" id="823"/>
    <lineage>
        <taxon>Bacteria</taxon>
        <taxon>Pseudomonadati</taxon>
        <taxon>Bacteroidota</taxon>
        <taxon>Bacteroidia</taxon>
        <taxon>Bacteroidales</taxon>
        <taxon>Tannerellaceae</taxon>
        <taxon>Parabacteroides</taxon>
    </lineage>
</organism>
<dbReference type="EMBL" id="WKMW01000011">
    <property type="protein sequence ID" value="MRY85029.1"/>
    <property type="molecule type" value="Genomic_DNA"/>
</dbReference>
<name>A0A174VWV0_PARDI</name>
<evidence type="ECO:0000313" key="3">
    <source>
        <dbReference type="EMBL" id="MRZ06803.1"/>
    </source>
</evidence>
<dbReference type="AlphaFoldDB" id="A0A174VWV0"/>
<reference evidence="5 6" key="2">
    <citation type="journal article" date="2019" name="Nat. Med.">
        <title>A library of human gut bacterial isolates paired with longitudinal multiomics data enables mechanistic microbiome research.</title>
        <authorList>
            <person name="Poyet M."/>
            <person name="Groussin M."/>
            <person name="Gibbons S.M."/>
            <person name="Avila-Pacheco J."/>
            <person name="Jiang X."/>
            <person name="Kearney S.M."/>
            <person name="Perrotta A.R."/>
            <person name="Berdy B."/>
            <person name="Zhao S."/>
            <person name="Lieberman T.D."/>
            <person name="Swanson P.K."/>
            <person name="Smith M."/>
            <person name="Roesemann S."/>
            <person name="Alexander J.E."/>
            <person name="Rich S.A."/>
            <person name="Livny J."/>
            <person name="Vlamakis H."/>
            <person name="Clish C."/>
            <person name="Bullock K."/>
            <person name="Deik A."/>
            <person name="Scott J."/>
            <person name="Pierce K.A."/>
            <person name="Xavier R.J."/>
            <person name="Alm E.J."/>
        </authorList>
    </citation>
    <scope>NUCLEOTIDE SEQUENCE [LARGE SCALE GENOMIC DNA]</scope>
    <source>
        <strain evidence="3 6">BIOML-A10</strain>
        <strain evidence="2 5">BIOML-A11</strain>
    </source>
</reference>
<evidence type="ECO:0000313" key="2">
    <source>
        <dbReference type="EMBL" id="MRY85029.1"/>
    </source>
</evidence>
<dbReference type="Proteomes" id="UP000471216">
    <property type="component" value="Unassembled WGS sequence"/>
</dbReference>
<reference evidence="1 4" key="1">
    <citation type="submission" date="2015-09" db="EMBL/GenBank/DDBJ databases">
        <authorList>
            <consortium name="Pathogen Informatics"/>
        </authorList>
    </citation>
    <scope>NUCLEOTIDE SEQUENCE [LARGE SCALE GENOMIC DNA]</scope>
    <source>
        <strain evidence="1 4">2789STDY5834948</strain>
    </source>
</reference>
<evidence type="ECO:0000313" key="1">
    <source>
        <dbReference type="EMBL" id="CUQ37886.1"/>
    </source>
</evidence>
<evidence type="ECO:0000313" key="6">
    <source>
        <dbReference type="Proteomes" id="UP000471216"/>
    </source>
</evidence>
<gene>
    <name evidence="1" type="ORF">ERS852560_02500</name>
    <name evidence="3" type="ORF">GKD54_11320</name>
    <name evidence="2" type="ORF">GKD58_12315</name>
</gene>
<protein>
    <submittedName>
        <fullName evidence="1">Uncharacterized protein</fullName>
    </submittedName>
</protein>
<proteinExistence type="predicted"/>
<dbReference type="EMBL" id="WKMX01000010">
    <property type="protein sequence ID" value="MRZ06803.1"/>
    <property type="molecule type" value="Genomic_DNA"/>
</dbReference>
<evidence type="ECO:0000313" key="5">
    <source>
        <dbReference type="Proteomes" id="UP000450599"/>
    </source>
</evidence>
<evidence type="ECO:0000313" key="4">
    <source>
        <dbReference type="Proteomes" id="UP000095332"/>
    </source>
</evidence>
<sequence>METRAIYTERKTFVKYDDNHYLLYLNEEVLENHVPESHAGEPEPEPCTAYAYTGTCEDGGTLVEAASASYDSLVSGLVRKEYSADRVEAITLNKLGSNAERQSEFDAEFAELEAYRTTCKALVREILSRTI</sequence>
<accession>A0A174VWV0</accession>
<dbReference type="RefSeq" id="WP_057328743.1">
    <property type="nucleotide sequence ID" value="NZ_CZBM01000010.1"/>
</dbReference>
<dbReference type="Proteomes" id="UP000450599">
    <property type="component" value="Unassembled WGS sequence"/>
</dbReference>
<dbReference type="Proteomes" id="UP000095332">
    <property type="component" value="Unassembled WGS sequence"/>
</dbReference>